<reference evidence="3" key="1">
    <citation type="submission" date="2014-09" db="EMBL/GenBank/DDBJ databases">
        <title>Whole genome shotgun sequence of Streptomyces sp. NBRC 110027.</title>
        <authorList>
            <person name="Komaki H."/>
            <person name="Ichikawa N."/>
            <person name="Katano-Makiyama Y."/>
            <person name="Hosoyama A."/>
            <person name="Hashimoto M."/>
            <person name="Uohara A."/>
            <person name="Kitahashi Y."/>
            <person name="Ohji S."/>
            <person name="Kimura A."/>
            <person name="Yamazoe A."/>
            <person name="Igarashi Y."/>
            <person name="Fujita N."/>
        </authorList>
    </citation>
    <scope>NUCLEOTIDE SEQUENCE [LARGE SCALE GENOMIC DNA]</scope>
    <source>
        <strain evidence="3">NBRC 110027</strain>
    </source>
</reference>
<feature type="chain" id="PRO_5006068430" evidence="1">
    <location>
        <begin position="31"/>
        <end position="118"/>
    </location>
</feature>
<keyword evidence="3" id="KW-1185">Reference proteome</keyword>
<proteinExistence type="predicted"/>
<organism evidence="2 3">
    <name type="scientific">Streptomyces lydicamycinicus</name>
    <dbReference type="NCBI Taxonomy" id="1546107"/>
    <lineage>
        <taxon>Bacteria</taxon>
        <taxon>Bacillati</taxon>
        <taxon>Actinomycetota</taxon>
        <taxon>Actinomycetes</taxon>
        <taxon>Kitasatosporales</taxon>
        <taxon>Streptomycetaceae</taxon>
        <taxon>Streptomyces</taxon>
    </lineage>
</organism>
<protein>
    <submittedName>
        <fullName evidence="2">Uncharacterized protein</fullName>
    </submittedName>
</protein>
<dbReference type="OrthoDB" id="4300502at2"/>
<comment type="caution">
    <text evidence="2">The sequence shown here is derived from an EMBL/GenBank/DDBJ whole genome shotgun (WGS) entry which is preliminary data.</text>
</comment>
<keyword evidence="1" id="KW-0732">Signal</keyword>
<dbReference type="AlphaFoldDB" id="A0A0P4R5R2"/>
<gene>
    <name evidence="2" type="ORF">TPA0598_04_00480</name>
</gene>
<dbReference type="Proteomes" id="UP000048965">
    <property type="component" value="Unassembled WGS sequence"/>
</dbReference>
<evidence type="ECO:0000256" key="1">
    <source>
        <dbReference type="SAM" id="SignalP"/>
    </source>
</evidence>
<dbReference type="RefSeq" id="WP_042154049.1">
    <property type="nucleotide sequence ID" value="NZ_BBNO01000004.1"/>
</dbReference>
<evidence type="ECO:0000313" key="2">
    <source>
        <dbReference type="EMBL" id="GAO08412.1"/>
    </source>
</evidence>
<evidence type="ECO:0000313" key="3">
    <source>
        <dbReference type="Proteomes" id="UP000048965"/>
    </source>
</evidence>
<sequence>MKMRRNAGRTLAMGAMAASLLILGTGAANAATGTLEFSGNGERTLTNPTDGACYKLAKKTPPWESLGYKTITNHTNKKVTWYTADNCKGDGSAVEPGETSEASSTWWPLVSIRYVKIG</sequence>
<reference evidence="2 3" key="2">
    <citation type="journal article" date="2015" name="Stand. Genomic Sci.">
        <title>Draft genome sequence of marine-derived Streptomyces sp. TP-A0598, a producer of anti-MRSA antibiotic lydicamycins.</title>
        <authorList>
            <person name="Komaki H."/>
            <person name="Ichikawa N."/>
            <person name="Hosoyama A."/>
            <person name="Fujita N."/>
            <person name="Igarashi Y."/>
        </authorList>
    </citation>
    <scope>NUCLEOTIDE SEQUENCE [LARGE SCALE GENOMIC DNA]</scope>
    <source>
        <strain evidence="2 3">NBRC 110027</strain>
    </source>
</reference>
<name>A0A0P4R5R2_9ACTN</name>
<accession>A0A0P4R5R2</accession>
<dbReference type="EMBL" id="BBNO01000004">
    <property type="protein sequence ID" value="GAO08412.1"/>
    <property type="molecule type" value="Genomic_DNA"/>
</dbReference>
<feature type="signal peptide" evidence="1">
    <location>
        <begin position="1"/>
        <end position="30"/>
    </location>
</feature>